<dbReference type="InterPro" id="IPR007627">
    <property type="entry name" value="RNA_pol_sigma70_r2"/>
</dbReference>
<keyword evidence="4" id="KW-0238">DNA-binding</keyword>
<dbReference type="InterPro" id="IPR039425">
    <property type="entry name" value="RNA_pol_sigma-70-like"/>
</dbReference>
<keyword evidence="2" id="KW-0805">Transcription regulation</keyword>
<evidence type="ECO:0000313" key="7">
    <source>
        <dbReference type="EMBL" id="MBY0754453.1"/>
    </source>
</evidence>
<dbReference type="SUPFAM" id="SSF88659">
    <property type="entry name" value="Sigma3 and sigma4 domains of RNA polymerase sigma factors"/>
    <property type="match status" value="1"/>
</dbReference>
<keyword evidence="5" id="KW-0804">Transcription</keyword>
<reference evidence="7 8" key="1">
    <citation type="journal article" date="2021" name="Cell Host Microbe">
        <title>in vivo commensal control of Clostridioides difficile virulence.</title>
        <authorList>
            <person name="Girinathan B.P."/>
            <person name="Dibenedetto N."/>
            <person name="Worley J.N."/>
            <person name="Peltier J."/>
            <person name="Arrieta-Ortiz M.L."/>
            <person name="Rupa Christinal Immanuel S."/>
            <person name="Lavin R."/>
            <person name="Delaney M.L."/>
            <person name="Cummins C."/>
            <person name="Hoffmann M."/>
            <person name="Luo Y."/>
            <person name="Gonzalez-Escalona N."/>
            <person name="Allard M."/>
            <person name="Onderdonk A.B."/>
            <person name="Gerber G.K."/>
            <person name="Sonenshein A.L."/>
            <person name="Baliga N."/>
            <person name="Dupuy B."/>
            <person name="Bry L."/>
        </authorList>
    </citation>
    <scope>NUCLEOTIDE SEQUENCE [LARGE SCALE GENOMIC DNA]</scope>
    <source>
        <strain evidence="7 8">DSM 599</strain>
    </source>
</reference>
<comment type="similarity">
    <text evidence="1">Belongs to the sigma-70 factor family. ECF subfamily.</text>
</comment>
<evidence type="ECO:0000256" key="1">
    <source>
        <dbReference type="ARBA" id="ARBA00010641"/>
    </source>
</evidence>
<protein>
    <submittedName>
        <fullName evidence="7">Sigma-70 family RNA polymerase sigma factor</fullName>
    </submittedName>
</protein>
<gene>
    <name evidence="7" type="ORF">K5V21_03185</name>
</gene>
<evidence type="ECO:0000259" key="6">
    <source>
        <dbReference type="Pfam" id="PF04542"/>
    </source>
</evidence>
<keyword evidence="8" id="KW-1185">Reference proteome</keyword>
<keyword evidence="3" id="KW-0731">Sigma factor</keyword>
<proteinExistence type="inferred from homology"/>
<dbReference type="RefSeq" id="WP_221859075.1">
    <property type="nucleotide sequence ID" value="NZ_JAIKTU010000002.1"/>
</dbReference>
<dbReference type="PANTHER" id="PTHR43133:SF8">
    <property type="entry name" value="RNA POLYMERASE SIGMA FACTOR HI_1459-RELATED"/>
    <property type="match status" value="1"/>
</dbReference>
<dbReference type="InterPro" id="IPR014284">
    <property type="entry name" value="RNA_pol_sigma-70_dom"/>
</dbReference>
<feature type="domain" description="RNA polymerase sigma-70 region 2" evidence="6">
    <location>
        <begin position="47"/>
        <end position="89"/>
    </location>
</feature>
<evidence type="ECO:0000256" key="4">
    <source>
        <dbReference type="ARBA" id="ARBA00023125"/>
    </source>
</evidence>
<dbReference type="SUPFAM" id="SSF88946">
    <property type="entry name" value="Sigma2 domain of RNA polymerase sigma factors"/>
    <property type="match status" value="1"/>
</dbReference>
<evidence type="ECO:0000256" key="2">
    <source>
        <dbReference type="ARBA" id="ARBA00023015"/>
    </source>
</evidence>
<dbReference type="Gene3D" id="1.10.10.10">
    <property type="entry name" value="Winged helix-like DNA-binding domain superfamily/Winged helix DNA-binding domain"/>
    <property type="match status" value="1"/>
</dbReference>
<evidence type="ECO:0000256" key="5">
    <source>
        <dbReference type="ARBA" id="ARBA00023163"/>
    </source>
</evidence>
<dbReference type="Pfam" id="PF04542">
    <property type="entry name" value="Sigma70_r2"/>
    <property type="match status" value="1"/>
</dbReference>
<dbReference type="InterPro" id="IPR036388">
    <property type="entry name" value="WH-like_DNA-bd_sf"/>
</dbReference>
<dbReference type="PANTHER" id="PTHR43133">
    <property type="entry name" value="RNA POLYMERASE ECF-TYPE SIGMA FACTO"/>
    <property type="match status" value="1"/>
</dbReference>
<evidence type="ECO:0000313" key="8">
    <source>
        <dbReference type="Proteomes" id="UP001299068"/>
    </source>
</evidence>
<sequence>MKIVEENFIEQLKKKNDDALYYVIDNYGWIIKTIVKKHLYKMPNYEDDCINDILMAVWVNIDKFDPTRSTFKNWLSGISKFKSIDYVRKYLKELEHANIDDLSISIKDESSYNIDRNELNDDLESLLSCLKEADKSLFLKLYVEEDDVTTISKETGIKKEIIYNRVSRGKKKLREIFRLSHIRGL</sequence>
<comment type="caution">
    <text evidence="7">The sequence shown here is derived from an EMBL/GenBank/DDBJ whole genome shotgun (WGS) entry which is preliminary data.</text>
</comment>
<dbReference type="InterPro" id="IPR013324">
    <property type="entry name" value="RNA_pol_sigma_r3/r4-like"/>
</dbReference>
<organism evidence="7 8">
    <name type="scientific">Clostridium sardiniense</name>
    <name type="common">Clostridium absonum</name>
    <dbReference type="NCBI Taxonomy" id="29369"/>
    <lineage>
        <taxon>Bacteria</taxon>
        <taxon>Bacillati</taxon>
        <taxon>Bacillota</taxon>
        <taxon>Clostridia</taxon>
        <taxon>Eubacteriales</taxon>
        <taxon>Clostridiaceae</taxon>
        <taxon>Clostridium</taxon>
    </lineage>
</organism>
<evidence type="ECO:0000256" key="3">
    <source>
        <dbReference type="ARBA" id="ARBA00023082"/>
    </source>
</evidence>
<dbReference type="InterPro" id="IPR013325">
    <property type="entry name" value="RNA_pol_sigma_r2"/>
</dbReference>
<accession>A0ABS7KUG1</accession>
<dbReference type="Gene3D" id="1.10.1740.10">
    <property type="match status" value="1"/>
</dbReference>
<dbReference type="EMBL" id="JAIKTU010000002">
    <property type="protein sequence ID" value="MBY0754453.1"/>
    <property type="molecule type" value="Genomic_DNA"/>
</dbReference>
<dbReference type="Proteomes" id="UP001299068">
    <property type="component" value="Unassembled WGS sequence"/>
</dbReference>
<name>A0ABS7KUG1_CLOSR</name>
<dbReference type="NCBIfam" id="TIGR02937">
    <property type="entry name" value="sigma70-ECF"/>
    <property type="match status" value="1"/>
</dbReference>